<protein>
    <submittedName>
        <fullName evidence="1">Uncharacterized protein</fullName>
    </submittedName>
</protein>
<gene>
    <name evidence="1" type="ORF">C7477_1396</name>
</gene>
<comment type="caution">
    <text evidence="1">The sequence shown here is derived from an EMBL/GenBank/DDBJ whole genome shotgun (WGS) entry which is preliminary data.</text>
</comment>
<evidence type="ECO:0000313" key="2">
    <source>
        <dbReference type="Proteomes" id="UP000247454"/>
    </source>
</evidence>
<evidence type="ECO:0000313" key="1">
    <source>
        <dbReference type="EMBL" id="PYE85162.1"/>
    </source>
</evidence>
<dbReference type="OrthoDB" id="8453957at2"/>
<sequence length="182" mass="19669">MTAQNTALPQPISLGDGLTPVDIWQSLHASERSWIAKAGGAPRFVFNENADSSDRMLLEMLPALPVRRWFDLCNGAGWTVLGGAALSWCKEGSLGDVLHVFRELKLMPEPGNAWERAASLINPAALPENRLSALMAFGKDEIGVCVLIAARQERPALDVPSEQVAALLPSIRALIESRIAAF</sequence>
<name>A0A318SUK9_9HYPH</name>
<keyword evidence="2" id="KW-1185">Reference proteome</keyword>
<dbReference type="EMBL" id="QJTF01000039">
    <property type="protein sequence ID" value="PYE85162.1"/>
    <property type="molecule type" value="Genomic_DNA"/>
</dbReference>
<organism evidence="1 2">
    <name type="scientific">Phyllobacterium leguminum</name>
    <dbReference type="NCBI Taxonomy" id="314237"/>
    <lineage>
        <taxon>Bacteria</taxon>
        <taxon>Pseudomonadati</taxon>
        <taxon>Pseudomonadota</taxon>
        <taxon>Alphaproteobacteria</taxon>
        <taxon>Hyphomicrobiales</taxon>
        <taxon>Phyllobacteriaceae</taxon>
        <taxon>Phyllobacterium</taxon>
    </lineage>
</organism>
<dbReference type="RefSeq" id="WP_110754740.1">
    <property type="nucleotide sequence ID" value="NZ_QJTF01000039.1"/>
</dbReference>
<proteinExistence type="predicted"/>
<reference evidence="1 2" key="1">
    <citation type="submission" date="2018-06" db="EMBL/GenBank/DDBJ databases">
        <title>Genomic Encyclopedia of Type Strains, Phase III (KMG-III): the genomes of soil and plant-associated and newly described type strains.</title>
        <authorList>
            <person name="Whitman W."/>
        </authorList>
    </citation>
    <scope>NUCLEOTIDE SEQUENCE [LARGE SCALE GENOMIC DNA]</scope>
    <source>
        <strain evidence="1 2">ORS 1419</strain>
    </source>
</reference>
<dbReference type="AlphaFoldDB" id="A0A318SUK9"/>
<dbReference type="Proteomes" id="UP000247454">
    <property type="component" value="Unassembled WGS sequence"/>
</dbReference>
<accession>A0A318SUK9</accession>